<evidence type="ECO:0000256" key="1">
    <source>
        <dbReference type="SAM" id="MobiDB-lite"/>
    </source>
</evidence>
<feature type="region of interest" description="Disordered" evidence="1">
    <location>
        <begin position="386"/>
        <end position="480"/>
    </location>
</feature>
<feature type="region of interest" description="Disordered" evidence="1">
    <location>
        <begin position="628"/>
        <end position="695"/>
    </location>
</feature>
<dbReference type="OrthoDB" id="524326at2759"/>
<feature type="compositionally biased region" description="Low complexity" evidence="1">
    <location>
        <begin position="453"/>
        <end position="463"/>
    </location>
</feature>
<dbReference type="Pfam" id="PF00610">
    <property type="entry name" value="DEP"/>
    <property type="match status" value="1"/>
</dbReference>
<evidence type="ECO:0000313" key="3">
    <source>
        <dbReference type="EnsemblMetazoa" id="XP_030851424"/>
    </source>
</evidence>
<keyword evidence="4" id="KW-1185">Reference proteome</keyword>
<dbReference type="Gene3D" id="1.10.555.10">
    <property type="entry name" value="Rho GTPase activation protein"/>
    <property type="match status" value="1"/>
</dbReference>
<dbReference type="EnsemblMetazoa" id="XM_030995564">
    <property type="protein sequence ID" value="XP_030851424"/>
    <property type="gene ID" value="LOC753963"/>
</dbReference>
<dbReference type="InParanoid" id="A0A7M7PJV2"/>
<dbReference type="GO" id="GO:0035556">
    <property type="term" value="P:intracellular signal transduction"/>
    <property type="evidence" value="ECO:0007669"/>
    <property type="project" value="InterPro"/>
</dbReference>
<dbReference type="KEGG" id="spu:753963"/>
<feature type="region of interest" description="Disordered" evidence="1">
    <location>
        <begin position="570"/>
        <end position="608"/>
    </location>
</feature>
<evidence type="ECO:0000259" key="2">
    <source>
        <dbReference type="PROSITE" id="PS50186"/>
    </source>
</evidence>
<feature type="compositionally biased region" description="Polar residues" evidence="1">
    <location>
        <begin position="168"/>
        <end position="179"/>
    </location>
</feature>
<reference evidence="3" key="2">
    <citation type="submission" date="2021-01" db="UniProtKB">
        <authorList>
            <consortium name="EnsemblMetazoa"/>
        </authorList>
    </citation>
    <scope>IDENTIFICATION</scope>
</reference>
<feature type="region of interest" description="Disordered" evidence="1">
    <location>
        <begin position="124"/>
        <end position="189"/>
    </location>
</feature>
<dbReference type="AlphaFoldDB" id="A0A7M7PJV2"/>
<feature type="compositionally biased region" description="Low complexity" evidence="1">
    <location>
        <begin position="124"/>
        <end position="134"/>
    </location>
</feature>
<evidence type="ECO:0000313" key="4">
    <source>
        <dbReference type="Proteomes" id="UP000007110"/>
    </source>
</evidence>
<dbReference type="SMART" id="SM00049">
    <property type="entry name" value="DEP"/>
    <property type="match status" value="1"/>
</dbReference>
<dbReference type="PANTHER" id="PTHR16206:SF4">
    <property type="entry name" value="PROTEIN LET-99"/>
    <property type="match status" value="1"/>
</dbReference>
<sequence>MEKPKATIGPFRATKLWNSIVGDFRAGIPLKRHRWRMRYYDNCFTSSDAADWLHDYLCNNENFGPWVTRTQVILLLDKFVQSKIIEEVKASKGVGTEKASFEDNGHLYKFLPVSPMKKLRSALASRSSIQSLSPSPKPRKTAPRTNGGAATTSAQPVTRRLAMRDTNIDPNNARPNGQGWTDGHPTRPLALRDTNVNVQVHDDNVNKVKEVPRCTLIARPLTREQVEEVWKSATLNRLQRLLWLSTLDGLLDESVIVPSDIIHNCTHINKNGVVQLLNKENDLPHWVLSAMRCLANWPNKIDSDLPSYPGFERDVFKTISNYFQSLREPLITYSRYDLVVEAFVSMECRDRGIMPGQEVVTVYTGVHGGLTSFQSMETLMMNMTTGGQQSSTNTPNMERKNPQARKGRVVRRSTSFGLVDGMLRNETPHLPPKQNKGPRSGLNQRFGSVDAIGNNNNVLQGNRNVHHGRAAGSNPQRVSNKEDDYGFANMAPAPPRRHLAAEVSSVSDQSHYGMTESISPNLVPRKCSSMINIQDAGKSRNPSRPKSGGLFASKRFGSATELFNKLVKKKSPSQAGLHDGVNYPRKSTSKDHVTGNHQIISPGLAPPPSYPVFTSSPIEPVTILGFQSSTQNTTPDLQHHPHRISPAYPPPLRATLSYSEISTHQSSTTPPTQSSRTPPTQSSITPTGMPSAIMGSMNYRRSTSDIPTSTPYENLEPLSHNRLQRHESIASISSLYLGEDKSYCQEALRLCLLLLPAAQRRALHLLLRLMSKMENNPELSLCTKMSTRQLLLETFSRSILRCVEEVDLDECLARKIVAYLLDNHTTLFNIPQELRADIEERLTYLKRSQIKYEADVENVQPAGFCAQMSVEEYEKQKTASSQQAIEDLLDNIITDRHMSAKDKKKKLKLFHKAYPDIYQRRLPTSASEAELFPAKPKIKQPMLNVKRSLSRLKPIR</sequence>
<dbReference type="FunCoup" id="A0A7M7PJV2">
    <property type="interactions" value="596"/>
</dbReference>
<dbReference type="InterPro" id="IPR008936">
    <property type="entry name" value="Rho_GTPase_activation_prot"/>
</dbReference>
<dbReference type="InterPro" id="IPR036390">
    <property type="entry name" value="WH_DNA-bd_sf"/>
</dbReference>
<dbReference type="GeneID" id="753963"/>
<dbReference type="OMA" id="HRRHMRT"/>
<dbReference type="PANTHER" id="PTHR16206">
    <property type="entry name" value="DEP DOMAIN-CONTAINING"/>
    <property type="match status" value="1"/>
</dbReference>
<dbReference type="InterPro" id="IPR036388">
    <property type="entry name" value="WH-like_DNA-bd_sf"/>
</dbReference>
<dbReference type="SUPFAM" id="SSF48350">
    <property type="entry name" value="GTPase activation domain, GAP"/>
    <property type="match status" value="1"/>
</dbReference>
<name>A0A7M7PJV2_STRPU</name>
<proteinExistence type="predicted"/>
<feature type="compositionally biased region" description="Polar residues" evidence="1">
    <location>
        <begin position="386"/>
        <end position="396"/>
    </location>
</feature>
<reference evidence="4" key="1">
    <citation type="submission" date="2015-02" db="EMBL/GenBank/DDBJ databases">
        <title>Genome sequencing for Strongylocentrotus purpuratus.</title>
        <authorList>
            <person name="Murali S."/>
            <person name="Liu Y."/>
            <person name="Vee V."/>
            <person name="English A."/>
            <person name="Wang M."/>
            <person name="Skinner E."/>
            <person name="Han Y."/>
            <person name="Muzny D.M."/>
            <person name="Worley K.C."/>
            <person name="Gibbs R.A."/>
        </authorList>
    </citation>
    <scope>NUCLEOTIDE SEQUENCE</scope>
</reference>
<dbReference type="Proteomes" id="UP000007110">
    <property type="component" value="Unassembled WGS sequence"/>
</dbReference>
<feature type="compositionally biased region" description="Basic residues" evidence="1">
    <location>
        <begin position="402"/>
        <end position="411"/>
    </location>
</feature>
<dbReference type="Gene3D" id="1.10.10.10">
    <property type="entry name" value="Winged helix-like DNA-binding domain superfamily/Winged helix DNA-binding domain"/>
    <property type="match status" value="1"/>
</dbReference>
<dbReference type="RefSeq" id="XP_030851424.1">
    <property type="nucleotide sequence ID" value="XM_030995564.1"/>
</dbReference>
<dbReference type="InterPro" id="IPR000591">
    <property type="entry name" value="DEP_dom"/>
</dbReference>
<dbReference type="PROSITE" id="PS50186">
    <property type="entry name" value="DEP"/>
    <property type="match status" value="1"/>
</dbReference>
<accession>A0A7M7PJV2</accession>
<feature type="domain" description="DEP" evidence="2">
    <location>
        <begin position="24"/>
        <end position="112"/>
    </location>
</feature>
<feature type="compositionally biased region" description="Low complexity" evidence="1">
    <location>
        <begin position="662"/>
        <end position="687"/>
    </location>
</feature>
<protein>
    <recommendedName>
        <fullName evidence="2">DEP domain-containing protein</fullName>
    </recommendedName>
</protein>
<organism evidence="3 4">
    <name type="scientific">Strongylocentrotus purpuratus</name>
    <name type="common">Purple sea urchin</name>
    <dbReference type="NCBI Taxonomy" id="7668"/>
    <lineage>
        <taxon>Eukaryota</taxon>
        <taxon>Metazoa</taxon>
        <taxon>Echinodermata</taxon>
        <taxon>Eleutherozoa</taxon>
        <taxon>Echinozoa</taxon>
        <taxon>Echinoidea</taxon>
        <taxon>Euechinoidea</taxon>
        <taxon>Echinacea</taxon>
        <taxon>Camarodonta</taxon>
        <taxon>Echinidea</taxon>
        <taxon>Strongylocentrotidae</taxon>
        <taxon>Strongylocentrotus</taxon>
    </lineage>
</organism>
<dbReference type="SUPFAM" id="SSF46785">
    <property type="entry name" value="Winged helix' DNA-binding domain"/>
    <property type="match status" value="1"/>
</dbReference>